<evidence type="ECO:0000259" key="2">
    <source>
        <dbReference type="Pfam" id="PF13476"/>
    </source>
</evidence>
<sequence length="271" mass="31841">MKLLSLFLKGRKNIGLESDELIFGNEVTELYGPNGSGKTPLIQSIIFCLGYTCKFRDEIYRSCQYARLKFEIDDKIYISEREFSNEFILNLYFDGMVNRFYNELDYSRFIFDLLSINSPSLITTQKKQTYPYLSSILPIYYLDQDSGFSRYYNAPANYIKDQFSEMLRLIFQLPEKNSFEKKKLSIDLDAEIKYLDESLVVQRKNIDLIKKEINDEQGSKEKLDIQINELNEELDNLKNSTSVKNDAILGMDKLIYDYKKVKMNSNLKLEN</sequence>
<gene>
    <name evidence="3" type="ORF">MNY72_00430</name>
</gene>
<dbReference type="Pfam" id="PF13476">
    <property type="entry name" value="AAA_23"/>
    <property type="match status" value="1"/>
</dbReference>
<proteinExistence type="predicted"/>
<evidence type="ECO:0000313" key="3">
    <source>
        <dbReference type="EMBL" id="UNH30832.1"/>
    </source>
</evidence>
<feature type="coiled-coil region" evidence="1">
    <location>
        <begin position="213"/>
        <end position="247"/>
    </location>
</feature>
<dbReference type="RefSeq" id="WP_241542214.1">
    <property type="nucleotide sequence ID" value="NZ_CAWQWN010000001.1"/>
</dbReference>
<dbReference type="EMBL" id="CP093245">
    <property type="protein sequence ID" value="UNH30832.1"/>
    <property type="molecule type" value="Genomic_DNA"/>
</dbReference>
<evidence type="ECO:0000313" key="4">
    <source>
        <dbReference type="Proteomes" id="UP000829116"/>
    </source>
</evidence>
<accession>A0A9Q8Q2L7</accession>
<dbReference type="SUPFAM" id="SSF52540">
    <property type="entry name" value="P-loop containing nucleoside triphosphate hydrolases"/>
    <property type="match status" value="1"/>
</dbReference>
<organism evidence="3 4">
    <name type="scientific">Moellerella wisconsensis</name>
    <dbReference type="NCBI Taxonomy" id="158849"/>
    <lineage>
        <taxon>Bacteria</taxon>
        <taxon>Pseudomonadati</taxon>
        <taxon>Pseudomonadota</taxon>
        <taxon>Gammaproteobacteria</taxon>
        <taxon>Enterobacterales</taxon>
        <taxon>Morganellaceae</taxon>
        <taxon>Moellerella</taxon>
    </lineage>
</organism>
<dbReference type="GO" id="GO:0016887">
    <property type="term" value="F:ATP hydrolysis activity"/>
    <property type="evidence" value="ECO:0007669"/>
    <property type="project" value="InterPro"/>
</dbReference>
<feature type="domain" description="Rad50/SbcC-type AAA" evidence="2">
    <location>
        <begin position="21"/>
        <end position="237"/>
    </location>
</feature>
<dbReference type="Proteomes" id="UP000829116">
    <property type="component" value="Chromosome"/>
</dbReference>
<dbReference type="GO" id="GO:0006302">
    <property type="term" value="P:double-strand break repair"/>
    <property type="evidence" value="ECO:0007669"/>
    <property type="project" value="InterPro"/>
</dbReference>
<protein>
    <submittedName>
        <fullName evidence="3">AAA family ATPase</fullName>
    </submittedName>
</protein>
<dbReference type="Gene3D" id="3.40.50.300">
    <property type="entry name" value="P-loop containing nucleotide triphosphate hydrolases"/>
    <property type="match status" value="1"/>
</dbReference>
<dbReference type="InterPro" id="IPR038729">
    <property type="entry name" value="Rad50/SbcC_AAA"/>
</dbReference>
<keyword evidence="1" id="KW-0175">Coiled coil</keyword>
<dbReference type="AlphaFoldDB" id="A0A9Q8Q2L7"/>
<name>A0A9Q8Q2L7_9GAMM</name>
<reference evidence="3" key="1">
    <citation type="submission" date="2022-03" db="EMBL/GenBank/DDBJ databases">
        <title>ESBL-producing Moellerella wisconsensis and Escherichia marmotae isolated from wild game meat.</title>
        <authorList>
            <person name="Biggel M."/>
        </authorList>
    </citation>
    <scope>NUCLEOTIDE SEQUENCE</scope>
    <source>
        <strain evidence="3">W51</strain>
    </source>
</reference>
<evidence type="ECO:0000256" key="1">
    <source>
        <dbReference type="SAM" id="Coils"/>
    </source>
</evidence>
<dbReference type="InterPro" id="IPR027417">
    <property type="entry name" value="P-loop_NTPase"/>
</dbReference>